<name>A0ABW2RPM0_9BACL</name>
<dbReference type="Pfam" id="PF22435">
    <property type="entry name" value="MRM3-like_sub_bind"/>
    <property type="match status" value="1"/>
</dbReference>
<comment type="caution">
    <text evidence="5">The sequence shown here is derived from an EMBL/GenBank/DDBJ whole genome shotgun (WGS) entry which is preliminary data.</text>
</comment>
<dbReference type="PANTHER" id="PTHR43191">
    <property type="entry name" value="RRNA METHYLTRANSFERASE 3"/>
    <property type="match status" value="1"/>
</dbReference>
<evidence type="ECO:0000313" key="5">
    <source>
        <dbReference type="EMBL" id="MFC7442891.1"/>
    </source>
</evidence>
<dbReference type="InterPro" id="IPR053888">
    <property type="entry name" value="MRM3-like_sub_bind"/>
</dbReference>
<dbReference type="InterPro" id="IPR029028">
    <property type="entry name" value="Alpha/beta_knot_MTases"/>
</dbReference>
<sequence length="268" mass="29588">MNRRVLITSPQNEQVKRWKKLHSKKGRLQEQALLIEGEHLLLEAHTASVRFEAILVNSEKADAWRRIEGRLPMDVVVYELAPAIFDALVDTETPQGVAAVISIPVWPREAWLEKEGDLTYLLLDAIQDPGNLGTMIRTAQAAGVDGILLGKGTVDPFNAKVVRAAMGAIFRVPLIQMDLAEAIPLLQAHGVTIVNTSPHAGAYHFDYPYPSRVALLLGNEGRGVDEKHLAHVDAAIKIPMPGETESLNVSITSAILMYERIRQQFQGR</sequence>
<dbReference type="InterPro" id="IPR029064">
    <property type="entry name" value="Ribosomal_eL30-like_sf"/>
</dbReference>
<keyword evidence="2 5" id="KW-0489">Methyltransferase</keyword>
<reference evidence="6" key="1">
    <citation type="journal article" date="2019" name="Int. J. Syst. Evol. Microbiol.">
        <title>The Global Catalogue of Microorganisms (GCM) 10K type strain sequencing project: providing services to taxonomists for standard genome sequencing and annotation.</title>
        <authorList>
            <consortium name="The Broad Institute Genomics Platform"/>
            <consortium name="The Broad Institute Genome Sequencing Center for Infectious Disease"/>
            <person name="Wu L."/>
            <person name="Ma J."/>
        </authorList>
    </citation>
    <scope>NUCLEOTIDE SEQUENCE [LARGE SCALE GENOMIC DNA]</scope>
    <source>
        <strain evidence="6">CGMCC 1.12942</strain>
    </source>
</reference>
<dbReference type="CDD" id="cd18095">
    <property type="entry name" value="SpoU-like_rRNA-MTase"/>
    <property type="match status" value="1"/>
</dbReference>
<dbReference type="SMART" id="SM00967">
    <property type="entry name" value="SpoU_sub_bind"/>
    <property type="match status" value="1"/>
</dbReference>
<dbReference type="SUPFAM" id="SSF75217">
    <property type="entry name" value="alpha/beta knot"/>
    <property type="match status" value="1"/>
</dbReference>
<evidence type="ECO:0000256" key="1">
    <source>
        <dbReference type="ARBA" id="ARBA00007228"/>
    </source>
</evidence>
<feature type="domain" description="RNA 2-O ribose methyltransferase substrate binding" evidence="4">
    <location>
        <begin position="34"/>
        <end position="107"/>
    </location>
</feature>
<dbReference type="InterPro" id="IPR051259">
    <property type="entry name" value="rRNA_Methyltransferase"/>
</dbReference>
<accession>A0ABW2RPM0</accession>
<dbReference type="Pfam" id="PF00588">
    <property type="entry name" value="SpoU_methylase"/>
    <property type="match status" value="1"/>
</dbReference>
<dbReference type="PANTHER" id="PTHR43191:SF2">
    <property type="entry name" value="RRNA METHYLTRANSFERASE 3, MITOCHONDRIAL"/>
    <property type="match status" value="1"/>
</dbReference>
<dbReference type="InterPro" id="IPR029026">
    <property type="entry name" value="tRNA_m1G_MTases_N"/>
</dbReference>
<evidence type="ECO:0000259" key="4">
    <source>
        <dbReference type="SMART" id="SM00967"/>
    </source>
</evidence>
<organism evidence="5 6">
    <name type="scientific">Laceyella putida</name>
    <dbReference type="NCBI Taxonomy" id="110101"/>
    <lineage>
        <taxon>Bacteria</taxon>
        <taxon>Bacillati</taxon>
        <taxon>Bacillota</taxon>
        <taxon>Bacilli</taxon>
        <taxon>Bacillales</taxon>
        <taxon>Thermoactinomycetaceae</taxon>
        <taxon>Laceyella</taxon>
    </lineage>
</organism>
<dbReference type="InterPro" id="IPR001537">
    <property type="entry name" value="SpoU_MeTrfase"/>
</dbReference>
<dbReference type="Gene3D" id="3.30.1330.30">
    <property type="match status" value="1"/>
</dbReference>
<dbReference type="Gene3D" id="3.40.1280.10">
    <property type="match status" value="1"/>
</dbReference>
<gene>
    <name evidence="5" type="ORF">ACFQNG_17610</name>
</gene>
<keyword evidence="3" id="KW-0808">Transferase</keyword>
<comment type="similarity">
    <text evidence="1">Belongs to the class IV-like SAM-binding methyltransferase superfamily. RNA methyltransferase TrmH family.</text>
</comment>
<keyword evidence="6" id="KW-1185">Reference proteome</keyword>
<dbReference type="RefSeq" id="WP_379867057.1">
    <property type="nucleotide sequence ID" value="NZ_JBHTBW010000062.1"/>
</dbReference>
<evidence type="ECO:0000256" key="3">
    <source>
        <dbReference type="ARBA" id="ARBA00022679"/>
    </source>
</evidence>
<dbReference type="GO" id="GO:0008168">
    <property type="term" value="F:methyltransferase activity"/>
    <property type="evidence" value="ECO:0007669"/>
    <property type="project" value="UniProtKB-KW"/>
</dbReference>
<dbReference type="InterPro" id="IPR013123">
    <property type="entry name" value="SpoU_subst-bd"/>
</dbReference>
<proteinExistence type="inferred from homology"/>
<protein>
    <submittedName>
        <fullName evidence="5">TrmH family RNA methyltransferase</fullName>
    </submittedName>
</protein>
<dbReference type="Proteomes" id="UP001596500">
    <property type="component" value="Unassembled WGS sequence"/>
</dbReference>
<dbReference type="GO" id="GO:0032259">
    <property type="term" value="P:methylation"/>
    <property type="evidence" value="ECO:0007669"/>
    <property type="project" value="UniProtKB-KW"/>
</dbReference>
<dbReference type="EMBL" id="JBHTBW010000062">
    <property type="protein sequence ID" value="MFC7442891.1"/>
    <property type="molecule type" value="Genomic_DNA"/>
</dbReference>
<dbReference type="SUPFAM" id="SSF55315">
    <property type="entry name" value="L30e-like"/>
    <property type="match status" value="1"/>
</dbReference>
<evidence type="ECO:0000256" key="2">
    <source>
        <dbReference type="ARBA" id="ARBA00022603"/>
    </source>
</evidence>
<evidence type="ECO:0000313" key="6">
    <source>
        <dbReference type="Proteomes" id="UP001596500"/>
    </source>
</evidence>